<dbReference type="AlphaFoldDB" id="A0A1I6Q6A8"/>
<evidence type="ECO:0000313" key="1">
    <source>
        <dbReference type="EMBL" id="SFS47944.1"/>
    </source>
</evidence>
<name>A0A1I6Q6A8_9FLAO</name>
<sequence>MKTTTDKTVPYSNISYGTEPTKLVRFMRVFFPYQIYNFFRLNLKVMMIVVRGHS</sequence>
<evidence type="ECO:0000313" key="2">
    <source>
        <dbReference type="Proteomes" id="UP000199312"/>
    </source>
</evidence>
<reference evidence="2" key="1">
    <citation type="submission" date="2016-10" db="EMBL/GenBank/DDBJ databases">
        <authorList>
            <person name="Varghese N."/>
            <person name="Submissions S."/>
        </authorList>
    </citation>
    <scope>NUCLEOTIDE SEQUENCE [LARGE SCALE GENOMIC DNA]</scope>
    <source>
        <strain evidence="2">DSM 24450</strain>
    </source>
</reference>
<dbReference type="Proteomes" id="UP000199312">
    <property type="component" value="Unassembled WGS sequence"/>
</dbReference>
<keyword evidence="2" id="KW-1185">Reference proteome</keyword>
<dbReference type="RefSeq" id="WP_177219170.1">
    <property type="nucleotide sequence ID" value="NZ_FOZP01000003.1"/>
</dbReference>
<dbReference type="STRING" id="593133.SAMN04488006_1532"/>
<dbReference type="EMBL" id="FOZP01000003">
    <property type="protein sequence ID" value="SFS47944.1"/>
    <property type="molecule type" value="Genomic_DNA"/>
</dbReference>
<gene>
    <name evidence="1" type="ORF">SAMN04488006_1532</name>
</gene>
<accession>A0A1I6Q6A8</accession>
<organism evidence="1 2">
    <name type="scientific">Lutibacter maritimus</name>
    <dbReference type="NCBI Taxonomy" id="593133"/>
    <lineage>
        <taxon>Bacteria</taxon>
        <taxon>Pseudomonadati</taxon>
        <taxon>Bacteroidota</taxon>
        <taxon>Flavobacteriia</taxon>
        <taxon>Flavobacteriales</taxon>
        <taxon>Flavobacteriaceae</taxon>
        <taxon>Lutibacter</taxon>
    </lineage>
</organism>
<protein>
    <submittedName>
        <fullName evidence="1">Uncharacterized protein</fullName>
    </submittedName>
</protein>
<proteinExistence type="predicted"/>